<organism evidence="7 8">
    <name type="scientific">Acinetobacter pittii</name>
    <name type="common">Acinetobacter genomosp. 3</name>
    <dbReference type="NCBI Taxonomy" id="48296"/>
    <lineage>
        <taxon>Bacteria</taxon>
        <taxon>Pseudomonadati</taxon>
        <taxon>Pseudomonadota</taxon>
        <taxon>Gammaproteobacteria</taxon>
        <taxon>Moraxellales</taxon>
        <taxon>Moraxellaceae</taxon>
        <taxon>Acinetobacter</taxon>
        <taxon>Acinetobacter calcoaceticus/baumannii complex</taxon>
    </lineage>
</organism>
<dbReference type="Proteomes" id="UP001055514">
    <property type="component" value="Chromosome"/>
</dbReference>
<feature type="transmembrane region" description="Helical" evidence="5">
    <location>
        <begin position="295"/>
        <end position="316"/>
    </location>
</feature>
<sequence length="437" mass="50856">MLKKNIMFLLIGIYLITALLGYQIGWSVFQYDELRLLQFPLALFALLILIFTKKIEYSISTQITFFLIGLLIAIQITTYSIFQFQELWSAIALLFIFSALPYDLKNVKNIEHGLALIVVSAFIPCLFICISIANFILYKQWFDWQFNSGTIRIYDSIIVPIFFFLIFLKNKKYPYIHYFYPFASFFFALAWFFDGARSALFAVATGLLVFVIYSRENRKLILQSCIYIFFAFVVYKTTIYFADKNTMTVMRVGTSMRAEMWSFVFEQWKEKPWSGVGGGYLSEIQYKYGHHIHNLYLRLIFEWGIVGCIFLVWMIYQVVKLFRDKDALPITKAGLIAILVDAMFSGSMVYPASQIACILFLAFAFSQSEQSKEYLKYPYRATKLLIALWGALFLYITIMYLGQDLTCWGCTSYVGRMAPNFWEYGSTQHLIPASHIP</sequence>
<gene>
    <name evidence="7" type="ORF">MWH18_01710</name>
</gene>
<keyword evidence="2 5" id="KW-0812">Transmembrane</keyword>
<dbReference type="AlphaFoldDB" id="A0AAE9S998"/>
<feature type="transmembrane region" description="Helical" evidence="5">
    <location>
        <begin position="384"/>
        <end position="402"/>
    </location>
</feature>
<feature type="transmembrane region" description="Helical" evidence="5">
    <location>
        <begin position="63"/>
        <end position="81"/>
    </location>
</feature>
<dbReference type="RefSeq" id="WP_032063181.1">
    <property type="nucleotide sequence ID" value="NZ_BBTR01000015.1"/>
</dbReference>
<evidence type="ECO:0000256" key="3">
    <source>
        <dbReference type="ARBA" id="ARBA00022989"/>
    </source>
</evidence>
<evidence type="ECO:0000313" key="7">
    <source>
        <dbReference type="EMBL" id="USU95034.1"/>
    </source>
</evidence>
<proteinExistence type="predicted"/>
<feature type="transmembrane region" description="Helical" evidence="5">
    <location>
        <begin position="35"/>
        <end position="51"/>
    </location>
</feature>
<feature type="domain" description="O-antigen ligase-related" evidence="6">
    <location>
        <begin position="182"/>
        <end position="311"/>
    </location>
</feature>
<dbReference type="EMBL" id="CP095407">
    <property type="protein sequence ID" value="USU95034.1"/>
    <property type="molecule type" value="Genomic_DNA"/>
</dbReference>
<protein>
    <submittedName>
        <fullName evidence="7">O-antigen ligase family protein</fullName>
    </submittedName>
</protein>
<dbReference type="InterPro" id="IPR051533">
    <property type="entry name" value="WaaL-like"/>
</dbReference>
<evidence type="ECO:0000313" key="8">
    <source>
        <dbReference type="Proteomes" id="UP001055514"/>
    </source>
</evidence>
<evidence type="ECO:0000259" key="6">
    <source>
        <dbReference type="Pfam" id="PF04932"/>
    </source>
</evidence>
<keyword evidence="4 5" id="KW-0472">Membrane</keyword>
<evidence type="ECO:0000256" key="2">
    <source>
        <dbReference type="ARBA" id="ARBA00022692"/>
    </source>
</evidence>
<evidence type="ECO:0000256" key="5">
    <source>
        <dbReference type="SAM" id="Phobius"/>
    </source>
</evidence>
<dbReference type="PANTHER" id="PTHR37422:SF13">
    <property type="entry name" value="LIPOPOLYSACCHARIDE BIOSYNTHESIS PROTEIN PA4999-RELATED"/>
    <property type="match status" value="1"/>
</dbReference>
<dbReference type="GO" id="GO:0016020">
    <property type="term" value="C:membrane"/>
    <property type="evidence" value="ECO:0007669"/>
    <property type="project" value="UniProtKB-SubCell"/>
</dbReference>
<dbReference type="Pfam" id="PF04932">
    <property type="entry name" value="Wzy_C"/>
    <property type="match status" value="1"/>
</dbReference>
<dbReference type="PANTHER" id="PTHR37422">
    <property type="entry name" value="TEICHURONIC ACID BIOSYNTHESIS PROTEIN TUAE"/>
    <property type="match status" value="1"/>
</dbReference>
<feature type="transmembrane region" description="Helical" evidence="5">
    <location>
        <begin position="116"/>
        <end position="137"/>
    </location>
</feature>
<comment type="subcellular location">
    <subcellularLocation>
        <location evidence="1">Membrane</location>
        <topology evidence="1">Multi-pass membrane protein</topology>
    </subcellularLocation>
</comment>
<feature type="transmembrane region" description="Helical" evidence="5">
    <location>
        <begin position="199"/>
        <end position="214"/>
    </location>
</feature>
<feature type="transmembrane region" description="Helical" evidence="5">
    <location>
        <begin position="336"/>
        <end position="363"/>
    </location>
</feature>
<dbReference type="InterPro" id="IPR007016">
    <property type="entry name" value="O-antigen_ligase-rel_domated"/>
</dbReference>
<keyword evidence="7" id="KW-0436">Ligase</keyword>
<dbReference type="GO" id="GO:0016874">
    <property type="term" value="F:ligase activity"/>
    <property type="evidence" value="ECO:0007669"/>
    <property type="project" value="UniProtKB-KW"/>
</dbReference>
<name>A0AAE9S998_ACIPI</name>
<accession>A0AAE9S998</accession>
<evidence type="ECO:0000256" key="4">
    <source>
        <dbReference type="ARBA" id="ARBA00023136"/>
    </source>
</evidence>
<feature type="transmembrane region" description="Helical" evidence="5">
    <location>
        <begin position="87"/>
        <end position="104"/>
    </location>
</feature>
<evidence type="ECO:0000256" key="1">
    <source>
        <dbReference type="ARBA" id="ARBA00004141"/>
    </source>
</evidence>
<feature type="transmembrane region" description="Helical" evidence="5">
    <location>
        <begin position="7"/>
        <end position="29"/>
    </location>
</feature>
<feature type="transmembrane region" description="Helical" evidence="5">
    <location>
        <begin position="175"/>
        <end position="193"/>
    </location>
</feature>
<feature type="transmembrane region" description="Helical" evidence="5">
    <location>
        <begin position="149"/>
        <end position="168"/>
    </location>
</feature>
<reference evidence="7" key="1">
    <citation type="submission" date="2022-04" db="EMBL/GenBank/DDBJ databases">
        <title>Emergence of ST220 Acinetobacter pittii strain in bloodstream infection, which co-producing chromosomal NDM-1 and OXA-820 carbapenemases.</title>
        <authorList>
            <person name="Tian C."/>
            <person name="Xing M."/>
            <person name="Fu L."/>
            <person name="Xia D."/>
        </authorList>
    </citation>
    <scope>NUCLEOTIDE SEQUENCE</scope>
    <source>
        <strain evidence="7">TCM</strain>
    </source>
</reference>
<keyword evidence="3 5" id="KW-1133">Transmembrane helix</keyword>